<name>A0A0A8Y3V3_ARUDO</name>
<reference evidence="1" key="2">
    <citation type="journal article" date="2015" name="Data Brief">
        <title>Shoot transcriptome of the giant reed, Arundo donax.</title>
        <authorList>
            <person name="Barrero R.A."/>
            <person name="Guerrero F.D."/>
            <person name="Moolhuijzen P."/>
            <person name="Goolsby J.A."/>
            <person name="Tidwell J."/>
            <person name="Bellgard S.E."/>
            <person name="Bellgard M.I."/>
        </authorList>
    </citation>
    <scope>NUCLEOTIDE SEQUENCE</scope>
    <source>
        <tissue evidence="1">Shoot tissue taken approximately 20 cm above the soil surface</tissue>
    </source>
</reference>
<reference evidence="1" key="1">
    <citation type="submission" date="2014-09" db="EMBL/GenBank/DDBJ databases">
        <authorList>
            <person name="Magalhaes I.L.F."/>
            <person name="Oliveira U."/>
            <person name="Santos F.R."/>
            <person name="Vidigal T.H.D.A."/>
            <person name="Brescovit A.D."/>
            <person name="Santos A.J."/>
        </authorList>
    </citation>
    <scope>NUCLEOTIDE SEQUENCE</scope>
    <source>
        <tissue evidence="1">Shoot tissue taken approximately 20 cm above the soil surface</tissue>
    </source>
</reference>
<dbReference type="AlphaFoldDB" id="A0A0A8Y3V3"/>
<dbReference type="EMBL" id="GBRH01277925">
    <property type="protein sequence ID" value="JAD19970.1"/>
    <property type="molecule type" value="Transcribed_RNA"/>
</dbReference>
<organism evidence="1">
    <name type="scientific">Arundo donax</name>
    <name type="common">Giant reed</name>
    <name type="synonym">Donax arundinaceus</name>
    <dbReference type="NCBI Taxonomy" id="35708"/>
    <lineage>
        <taxon>Eukaryota</taxon>
        <taxon>Viridiplantae</taxon>
        <taxon>Streptophyta</taxon>
        <taxon>Embryophyta</taxon>
        <taxon>Tracheophyta</taxon>
        <taxon>Spermatophyta</taxon>
        <taxon>Magnoliopsida</taxon>
        <taxon>Liliopsida</taxon>
        <taxon>Poales</taxon>
        <taxon>Poaceae</taxon>
        <taxon>PACMAD clade</taxon>
        <taxon>Arundinoideae</taxon>
        <taxon>Arundineae</taxon>
        <taxon>Arundo</taxon>
    </lineage>
</organism>
<proteinExistence type="predicted"/>
<accession>A0A0A8Y3V3</accession>
<sequence length="100" mass="11527">MGNGFLNTLPEYFYGFGCTCSWFSISVFHLSYLTLIQKTILFFTLKHMVAGALIGLVVHRLVYYWFSFIYLSSFLFCTVVAMAVPSYLLNSCSLFTGWWI</sequence>
<evidence type="ECO:0000313" key="1">
    <source>
        <dbReference type="EMBL" id="JAD19970.1"/>
    </source>
</evidence>
<protein>
    <submittedName>
        <fullName evidence="1">Uncharacterized protein</fullName>
    </submittedName>
</protein>